<evidence type="ECO:0000256" key="4">
    <source>
        <dbReference type="SAM" id="MobiDB-lite"/>
    </source>
</evidence>
<feature type="compositionally biased region" description="Basic and acidic residues" evidence="4">
    <location>
        <begin position="1"/>
        <end position="13"/>
    </location>
</feature>
<feature type="domain" description="ChlI/MoxR AAA lid" evidence="6">
    <location>
        <begin position="276"/>
        <end position="343"/>
    </location>
</feature>
<dbReference type="Proteomes" id="UP000321353">
    <property type="component" value="Chromosome"/>
</dbReference>
<dbReference type="InterPro" id="IPR041628">
    <property type="entry name" value="ChlI/MoxR_AAA_lid"/>
</dbReference>
<evidence type="ECO:0000313" key="7">
    <source>
        <dbReference type="EMBL" id="QEF97440.1"/>
    </source>
</evidence>
<gene>
    <name evidence="7" type="ORF">Mal15_14800</name>
</gene>
<dbReference type="AlphaFoldDB" id="A0A5B9MBI5"/>
<dbReference type="Gene3D" id="3.40.50.300">
    <property type="entry name" value="P-loop containing nucleotide triphosphate hydrolases"/>
    <property type="match status" value="1"/>
</dbReference>
<dbReference type="Gene3D" id="1.10.8.80">
    <property type="entry name" value="Magnesium chelatase subunit I, C-Terminal domain"/>
    <property type="match status" value="1"/>
</dbReference>
<accession>A0A5B9MBI5</accession>
<evidence type="ECO:0000256" key="3">
    <source>
        <dbReference type="ARBA" id="ARBA00061607"/>
    </source>
</evidence>
<dbReference type="GO" id="GO:0016887">
    <property type="term" value="F:ATP hydrolysis activity"/>
    <property type="evidence" value="ECO:0007669"/>
    <property type="project" value="InterPro"/>
</dbReference>
<dbReference type="PIRSF" id="PIRSF002849">
    <property type="entry name" value="AAA_ATPase_chaperone_MoxR_prd"/>
    <property type="match status" value="1"/>
</dbReference>
<dbReference type="Pfam" id="PF17863">
    <property type="entry name" value="AAA_lid_2"/>
    <property type="match status" value="1"/>
</dbReference>
<dbReference type="EMBL" id="CP036264">
    <property type="protein sequence ID" value="QEF97440.1"/>
    <property type="molecule type" value="Genomic_DNA"/>
</dbReference>
<dbReference type="PANTHER" id="PTHR42759:SF5">
    <property type="entry name" value="METHANOL DEHYDROGENASE REGULATOR"/>
    <property type="match status" value="1"/>
</dbReference>
<dbReference type="Pfam" id="PF07726">
    <property type="entry name" value="AAA_3"/>
    <property type="match status" value="1"/>
</dbReference>
<evidence type="ECO:0000256" key="2">
    <source>
        <dbReference type="ARBA" id="ARBA00022840"/>
    </source>
</evidence>
<dbReference type="FunFam" id="3.40.50.300:FF:000640">
    <property type="entry name" value="MoxR family ATPase"/>
    <property type="match status" value="1"/>
</dbReference>
<dbReference type="CDD" id="cd00009">
    <property type="entry name" value="AAA"/>
    <property type="match status" value="1"/>
</dbReference>
<feature type="region of interest" description="Disordered" evidence="4">
    <location>
        <begin position="1"/>
        <end position="41"/>
    </location>
</feature>
<feature type="domain" description="ATPase AAA-3" evidence="5">
    <location>
        <begin position="84"/>
        <end position="213"/>
    </location>
</feature>
<dbReference type="InterPro" id="IPR050764">
    <property type="entry name" value="CbbQ/NirQ/NorQ/GpvN"/>
</dbReference>
<dbReference type="KEGG" id="smam:Mal15_14800"/>
<evidence type="ECO:0000259" key="6">
    <source>
        <dbReference type="Pfam" id="PF17863"/>
    </source>
</evidence>
<dbReference type="GO" id="GO:0005524">
    <property type="term" value="F:ATP binding"/>
    <property type="evidence" value="ECO:0007669"/>
    <property type="project" value="UniProtKB-KW"/>
</dbReference>
<dbReference type="InterPro" id="IPR027417">
    <property type="entry name" value="P-loop_NTPase"/>
</dbReference>
<comment type="similarity">
    <text evidence="3">Belongs to the MoxR family.</text>
</comment>
<evidence type="ECO:0000313" key="8">
    <source>
        <dbReference type="Proteomes" id="UP000321353"/>
    </source>
</evidence>
<protein>
    <submittedName>
        <fullName evidence="7">ATPase family associated with various cellular activities (AAA)</fullName>
    </submittedName>
</protein>
<evidence type="ECO:0000259" key="5">
    <source>
        <dbReference type="Pfam" id="PF07726"/>
    </source>
</evidence>
<keyword evidence="1" id="KW-0547">Nucleotide-binding</keyword>
<evidence type="ECO:0000256" key="1">
    <source>
        <dbReference type="ARBA" id="ARBA00022741"/>
    </source>
</evidence>
<dbReference type="InterPro" id="IPR011703">
    <property type="entry name" value="ATPase_AAA-3"/>
</dbReference>
<keyword evidence="8" id="KW-1185">Reference proteome</keyword>
<keyword evidence="2" id="KW-0067">ATP-binding</keyword>
<proteinExistence type="inferred from homology"/>
<dbReference type="PANTHER" id="PTHR42759">
    <property type="entry name" value="MOXR FAMILY PROTEIN"/>
    <property type="match status" value="1"/>
</dbReference>
<name>A0A5B9MBI5_9BACT</name>
<organism evidence="7 8">
    <name type="scientific">Stieleria maiorica</name>
    <dbReference type="NCBI Taxonomy" id="2795974"/>
    <lineage>
        <taxon>Bacteria</taxon>
        <taxon>Pseudomonadati</taxon>
        <taxon>Planctomycetota</taxon>
        <taxon>Planctomycetia</taxon>
        <taxon>Pirellulales</taxon>
        <taxon>Pirellulaceae</taxon>
        <taxon>Stieleria</taxon>
    </lineage>
</organism>
<reference evidence="7 8" key="1">
    <citation type="submission" date="2019-02" db="EMBL/GenBank/DDBJ databases">
        <title>Planctomycetal bacteria perform biofilm scaping via a novel small molecule.</title>
        <authorList>
            <person name="Jeske O."/>
            <person name="Boedeker C."/>
            <person name="Wiegand S."/>
            <person name="Breitling P."/>
            <person name="Kallscheuer N."/>
            <person name="Jogler M."/>
            <person name="Rohde M."/>
            <person name="Petersen J."/>
            <person name="Medema M.H."/>
            <person name="Surup F."/>
            <person name="Jogler C."/>
        </authorList>
    </citation>
    <scope>NUCLEOTIDE SEQUENCE [LARGE SCALE GENOMIC DNA]</scope>
    <source>
        <strain evidence="7 8">Mal15</strain>
    </source>
</reference>
<dbReference type="SUPFAM" id="SSF52540">
    <property type="entry name" value="P-loop containing nucleoside triphosphate hydrolases"/>
    <property type="match status" value="1"/>
</dbReference>
<sequence length="355" mass="39278">MFTHENQSRRSDNAAESPPQASVAEPSDRHASAAASHHHTVHPDVARDLLEKIETVRSRLQSVIRGKSDVIDSVLTCILAEGSVLVEDVPGVGKTTLAKSIAALIDLEFQRIQCTPDLLPSDILGSAIFQPTSGEFHFRRGPIFCNLLIADEINRASPRTQSALLEAMAESQVTIDSTQYRLAKPFVVIATQNPTGFEGTYPLPESQLDRFLFRLSMDYPDQESEIELLLDQASHDPSSELTPVMHRDDLATLQRLVREVTVDRKVVRYLVALVNATRHDSRLRVGCSPRGSKMLLRAAQARAVLDQRDYVLPDDIQEVAVAVLAHRVSMRSVSTSWSDAAAVIDELMRQTEVVV</sequence>